<feature type="compositionally biased region" description="Acidic residues" evidence="1">
    <location>
        <begin position="70"/>
        <end position="92"/>
    </location>
</feature>
<feature type="compositionally biased region" description="Basic residues" evidence="1">
    <location>
        <begin position="27"/>
        <end position="37"/>
    </location>
</feature>
<accession>A0A9J6GPW8</accession>
<name>A0A9J6GPW8_HAELO</name>
<evidence type="ECO:0000313" key="2">
    <source>
        <dbReference type="EMBL" id="KAH9376220.1"/>
    </source>
</evidence>
<feature type="region of interest" description="Disordered" evidence="1">
    <location>
        <begin position="1"/>
        <end position="112"/>
    </location>
</feature>
<evidence type="ECO:0000256" key="1">
    <source>
        <dbReference type="SAM" id="MobiDB-lite"/>
    </source>
</evidence>
<dbReference type="VEuPathDB" id="VectorBase:HLOH_056373"/>
<keyword evidence="3" id="KW-1185">Reference proteome</keyword>
<gene>
    <name evidence="2" type="ORF">HPB48_013065</name>
</gene>
<evidence type="ECO:0000313" key="3">
    <source>
        <dbReference type="Proteomes" id="UP000821853"/>
    </source>
</evidence>
<dbReference type="AlphaFoldDB" id="A0A9J6GPW8"/>
<dbReference type="Proteomes" id="UP000821853">
    <property type="component" value="Chromosome 5"/>
</dbReference>
<comment type="caution">
    <text evidence="2">The sequence shown here is derived from an EMBL/GenBank/DDBJ whole genome shotgun (WGS) entry which is preliminary data.</text>
</comment>
<reference evidence="2 3" key="1">
    <citation type="journal article" date="2020" name="Cell">
        <title>Large-Scale Comparative Analyses of Tick Genomes Elucidate Their Genetic Diversity and Vector Capacities.</title>
        <authorList>
            <consortium name="Tick Genome and Microbiome Consortium (TIGMIC)"/>
            <person name="Jia N."/>
            <person name="Wang J."/>
            <person name="Shi W."/>
            <person name="Du L."/>
            <person name="Sun Y."/>
            <person name="Zhan W."/>
            <person name="Jiang J.F."/>
            <person name="Wang Q."/>
            <person name="Zhang B."/>
            <person name="Ji P."/>
            <person name="Bell-Sakyi L."/>
            <person name="Cui X.M."/>
            <person name="Yuan T.T."/>
            <person name="Jiang B.G."/>
            <person name="Yang W.F."/>
            <person name="Lam T.T."/>
            <person name="Chang Q.C."/>
            <person name="Ding S.J."/>
            <person name="Wang X.J."/>
            <person name="Zhu J.G."/>
            <person name="Ruan X.D."/>
            <person name="Zhao L."/>
            <person name="Wei J.T."/>
            <person name="Ye R.Z."/>
            <person name="Que T.C."/>
            <person name="Du C.H."/>
            <person name="Zhou Y.H."/>
            <person name="Cheng J.X."/>
            <person name="Dai P.F."/>
            <person name="Guo W.B."/>
            <person name="Han X.H."/>
            <person name="Huang E.J."/>
            <person name="Li L.F."/>
            <person name="Wei W."/>
            <person name="Gao Y.C."/>
            <person name="Liu J.Z."/>
            <person name="Shao H.Z."/>
            <person name="Wang X."/>
            <person name="Wang C.C."/>
            <person name="Yang T.C."/>
            <person name="Huo Q.B."/>
            <person name="Li W."/>
            <person name="Chen H.Y."/>
            <person name="Chen S.E."/>
            <person name="Zhou L.G."/>
            <person name="Ni X.B."/>
            <person name="Tian J.H."/>
            <person name="Sheng Y."/>
            <person name="Liu T."/>
            <person name="Pan Y.S."/>
            <person name="Xia L.Y."/>
            <person name="Li J."/>
            <person name="Zhao F."/>
            <person name="Cao W.C."/>
        </authorList>
    </citation>
    <scope>NUCLEOTIDE SEQUENCE [LARGE SCALE GENOMIC DNA]</scope>
    <source>
        <strain evidence="2">HaeL-2018</strain>
    </source>
</reference>
<dbReference type="OrthoDB" id="6503059at2759"/>
<organism evidence="2 3">
    <name type="scientific">Haemaphysalis longicornis</name>
    <name type="common">Bush tick</name>
    <dbReference type="NCBI Taxonomy" id="44386"/>
    <lineage>
        <taxon>Eukaryota</taxon>
        <taxon>Metazoa</taxon>
        <taxon>Ecdysozoa</taxon>
        <taxon>Arthropoda</taxon>
        <taxon>Chelicerata</taxon>
        <taxon>Arachnida</taxon>
        <taxon>Acari</taxon>
        <taxon>Parasitiformes</taxon>
        <taxon>Ixodida</taxon>
        <taxon>Ixodoidea</taxon>
        <taxon>Ixodidae</taxon>
        <taxon>Haemaphysalinae</taxon>
        <taxon>Haemaphysalis</taxon>
    </lineage>
</organism>
<dbReference type="EMBL" id="JABSTR010000007">
    <property type="protein sequence ID" value="KAH9376220.1"/>
    <property type="molecule type" value="Genomic_DNA"/>
</dbReference>
<sequence length="390" mass="43496">MSGCTPCCNRPLPVAVTLHPVATSKPPPKRRGRGRNRHVPDSGEENESVGEPTEEEDEVGEAEAVSTEESANESDDESDDESTEESSEEGHEEDTVRRQPGQKARPRAKTATRHGIWRRRCNAILLTILPVPHYLLCTVSSLAVEEVRYPHNYCTHIIYTHAEFDFNKKAFVAPMASLSFSSFLASKSKWANESVGPRYLVSLSPAFVLRNAYQMATNDSVRTMIEWLQSKSLSGLALVEHVIHGEERRLLRQLFKGYPSSGLELVLGFSSGQLQELQPTIQALSSQVDYMILETHVKQFPDNCIAVFPTAFNASRNPKVLQLKSNLYPRPVLEYVKKQPRDSGHAKMCISILMGVLMYIVPSGLIHAPSQDCIDFSWQAYSEARAAGRP</sequence>
<protein>
    <submittedName>
        <fullName evidence="2">Uncharacterized protein</fullName>
    </submittedName>
</protein>
<feature type="compositionally biased region" description="Acidic residues" evidence="1">
    <location>
        <begin position="42"/>
        <end position="61"/>
    </location>
</feature>
<proteinExistence type="predicted"/>